<organism evidence="1">
    <name type="scientific">Trepomonas sp. PC1</name>
    <dbReference type="NCBI Taxonomy" id="1076344"/>
    <lineage>
        <taxon>Eukaryota</taxon>
        <taxon>Metamonada</taxon>
        <taxon>Diplomonadida</taxon>
        <taxon>Hexamitidae</taxon>
        <taxon>Hexamitinae</taxon>
        <taxon>Trepomonas</taxon>
    </lineage>
</organism>
<dbReference type="EMBL" id="GDID01002106">
    <property type="protein sequence ID" value="JAP94500.1"/>
    <property type="molecule type" value="Transcribed_RNA"/>
</dbReference>
<dbReference type="AlphaFoldDB" id="A0A146KCF8"/>
<protein>
    <submittedName>
        <fullName evidence="1">Uncharacterized protein</fullName>
    </submittedName>
</protein>
<reference evidence="1" key="1">
    <citation type="submission" date="2015-07" db="EMBL/GenBank/DDBJ databases">
        <title>Adaptation to a free-living lifestyle via gene acquisitions in the diplomonad Trepomonas sp. PC1.</title>
        <authorList>
            <person name="Xu F."/>
            <person name="Jerlstrom-Hultqvist J."/>
            <person name="Kolisko M."/>
            <person name="Simpson A.G.B."/>
            <person name="Roger A.J."/>
            <person name="Svard S.G."/>
            <person name="Andersson J.O."/>
        </authorList>
    </citation>
    <scope>NUCLEOTIDE SEQUENCE</scope>
    <source>
        <strain evidence="1">PC1</strain>
    </source>
</reference>
<feature type="non-terminal residue" evidence="1">
    <location>
        <position position="1"/>
    </location>
</feature>
<sequence length="196" mass="22546">DKTEITIKQTVVKRSQPLSKQLIVVALNENVNMDNVLQKYNIYKQSIIDDLAICTGYKQNDSGDDSNELKQSNKQQFFQQQLIENILSEADSIRSRNEMVKTCDLAITTLVQYSYGMMQNYLKGFILATQINKEELDRVKIDYLMINKIQQMTQTPDQINRLLPLISMNVTKNEGQKQLLDTLSGQMMKNILVSQT</sequence>
<evidence type="ECO:0000313" key="1">
    <source>
        <dbReference type="EMBL" id="JAP94500.1"/>
    </source>
</evidence>
<gene>
    <name evidence="1" type="ORF">TPC1_12827</name>
</gene>
<feature type="non-terminal residue" evidence="1">
    <location>
        <position position="196"/>
    </location>
</feature>
<accession>A0A146KCF8</accession>
<name>A0A146KCF8_9EUKA</name>
<proteinExistence type="predicted"/>